<keyword evidence="11" id="KW-1185">Reference proteome</keyword>
<feature type="transmembrane region" description="Helical" evidence="8">
    <location>
        <begin position="147"/>
        <end position="164"/>
    </location>
</feature>
<feature type="transmembrane region" description="Helical" evidence="8">
    <location>
        <begin position="209"/>
        <end position="229"/>
    </location>
</feature>
<keyword evidence="4" id="KW-1003">Cell membrane</keyword>
<feature type="transmembrane region" description="Helical" evidence="8">
    <location>
        <begin position="95"/>
        <end position="117"/>
    </location>
</feature>
<dbReference type="InterPro" id="IPR000620">
    <property type="entry name" value="EamA_dom"/>
</dbReference>
<dbReference type="NCBIfam" id="TIGR00688">
    <property type="entry name" value="rarD"/>
    <property type="match status" value="1"/>
</dbReference>
<evidence type="ECO:0000256" key="5">
    <source>
        <dbReference type="ARBA" id="ARBA00022692"/>
    </source>
</evidence>
<comment type="caution">
    <text evidence="10">The sequence shown here is derived from an EMBL/GenBank/DDBJ whole genome shotgun (WGS) entry which is preliminary data.</text>
</comment>
<dbReference type="PANTHER" id="PTHR22911">
    <property type="entry name" value="ACYL-MALONYL CONDENSING ENZYME-RELATED"/>
    <property type="match status" value="1"/>
</dbReference>
<evidence type="ECO:0000256" key="6">
    <source>
        <dbReference type="ARBA" id="ARBA00022989"/>
    </source>
</evidence>
<evidence type="ECO:0000313" key="10">
    <source>
        <dbReference type="EMBL" id="KAF0730407.1"/>
    </source>
</evidence>
<name>A0A6G0WSH2_9STRA</name>
<dbReference type="PANTHER" id="PTHR22911:SF137">
    <property type="entry name" value="SOLUTE CARRIER FAMILY 35 MEMBER G2-RELATED"/>
    <property type="match status" value="1"/>
</dbReference>
<evidence type="ECO:0000256" key="1">
    <source>
        <dbReference type="ARBA" id="ARBA00004651"/>
    </source>
</evidence>
<keyword evidence="7 8" id="KW-0472">Membrane</keyword>
<dbReference type="InterPro" id="IPR004626">
    <property type="entry name" value="RarD"/>
</dbReference>
<feature type="transmembrane region" description="Helical" evidence="8">
    <location>
        <begin position="69"/>
        <end position="89"/>
    </location>
</feature>
<evidence type="ECO:0000313" key="11">
    <source>
        <dbReference type="Proteomes" id="UP000481153"/>
    </source>
</evidence>
<sequence>MTTKIGILSATGACIVYGLYSPYFKQLQAVSPMQIVNHRVVWTFVLLVPLFLWKVEWKSFRERAFKPKTLFTYFISGWSLWATWYLFLWGVHHSYVVEISLGFFMNPVFSVVTAVVVLKERLRFWQYIGVAFAVIGVLVVAIAYGKFPWLGLSISTVMTIYGFVKKTAPLKFLEGVTLEVGFVFLPALIVLVVSEINGNGSFGHVSGKIDAILVCCGVITVVPVLMFAYGAPMLSLTILGLVQYTTPIMTFLFGVIVYHESFSTVKLIGFIMVWIALFVFIVEGFWNEKRAAPVSLEESTSAAIDMDKMSLPPGTPTAGFVPVEDEAV</sequence>
<keyword evidence="5 8" id="KW-0812">Transmembrane</keyword>
<gene>
    <name evidence="10" type="ORF">Ae201684_012109</name>
</gene>
<comment type="similarity">
    <text evidence="2">Belongs to the EamA transporter family.</text>
</comment>
<evidence type="ECO:0000256" key="4">
    <source>
        <dbReference type="ARBA" id="ARBA00022475"/>
    </source>
</evidence>
<accession>A0A6G0WSH2</accession>
<keyword evidence="6 8" id="KW-1133">Transmembrane helix</keyword>
<dbReference type="Proteomes" id="UP000481153">
    <property type="component" value="Unassembled WGS sequence"/>
</dbReference>
<feature type="transmembrane region" description="Helical" evidence="8">
    <location>
        <begin position="40"/>
        <end position="57"/>
    </location>
</feature>
<dbReference type="EMBL" id="VJMJ01000154">
    <property type="protein sequence ID" value="KAF0730407.1"/>
    <property type="molecule type" value="Genomic_DNA"/>
</dbReference>
<keyword evidence="3" id="KW-0813">Transport</keyword>
<feature type="transmembrane region" description="Helical" evidence="8">
    <location>
        <begin position="264"/>
        <end position="286"/>
    </location>
</feature>
<evidence type="ECO:0000256" key="7">
    <source>
        <dbReference type="ARBA" id="ARBA00023136"/>
    </source>
</evidence>
<feature type="transmembrane region" description="Helical" evidence="8">
    <location>
        <begin position="236"/>
        <end position="258"/>
    </location>
</feature>
<feature type="domain" description="EamA" evidence="9">
    <location>
        <begin position="5"/>
        <end position="141"/>
    </location>
</feature>
<evidence type="ECO:0000256" key="3">
    <source>
        <dbReference type="ARBA" id="ARBA00022448"/>
    </source>
</evidence>
<dbReference type="SUPFAM" id="SSF103481">
    <property type="entry name" value="Multidrug resistance efflux transporter EmrE"/>
    <property type="match status" value="2"/>
</dbReference>
<reference evidence="10 11" key="1">
    <citation type="submission" date="2019-07" db="EMBL/GenBank/DDBJ databases">
        <title>Genomics analysis of Aphanomyces spp. identifies a new class of oomycete effector associated with host adaptation.</title>
        <authorList>
            <person name="Gaulin E."/>
        </authorList>
    </citation>
    <scope>NUCLEOTIDE SEQUENCE [LARGE SCALE GENOMIC DNA]</scope>
    <source>
        <strain evidence="10 11">ATCC 201684</strain>
    </source>
</reference>
<protein>
    <recommendedName>
        <fullName evidence="9">EamA domain-containing protein</fullName>
    </recommendedName>
</protein>
<dbReference type="InterPro" id="IPR037185">
    <property type="entry name" value="EmrE-like"/>
</dbReference>
<evidence type="ECO:0000256" key="2">
    <source>
        <dbReference type="ARBA" id="ARBA00007362"/>
    </source>
</evidence>
<evidence type="ECO:0000256" key="8">
    <source>
        <dbReference type="SAM" id="Phobius"/>
    </source>
</evidence>
<comment type="subcellular location">
    <subcellularLocation>
        <location evidence="1">Cell membrane</location>
        <topology evidence="1">Multi-pass membrane protein</topology>
    </subcellularLocation>
</comment>
<dbReference type="AlphaFoldDB" id="A0A6G0WSH2"/>
<feature type="domain" description="EamA" evidence="9">
    <location>
        <begin position="157"/>
        <end position="280"/>
    </location>
</feature>
<evidence type="ECO:0000259" key="9">
    <source>
        <dbReference type="Pfam" id="PF00892"/>
    </source>
</evidence>
<dbReference type="Pfam" id="PF00892">
    <property type="entry name" value="EamA"/>
    <property type="match status" value="2"/>
</dbReference>
<proteinExistence type="inferred from homology"/>
<organism evidence="10 11">
    <name type="scientific">Aphanomyces euteiches</name>
    <dbReference type="NCBI Taxonomy" id="100861"/>
    <lineage>
        <taxon>Eukaryota</taxon>
        <taxon>Sar</taxon>
        <taxon>Stramenopiles</taxon>
        <taxon>Oomycota</taxon>
        <taxon>Saprolegniomycetes</taxon>
        <taxon>Saprolegniales</taxon>
        <taxon>Verrucalvaceae</taxon>
        <taxon>Aphanomyces</taxon>
    </lineage>
</organism>
<dbReference type="GO" id="GO:0005886">
    <property type="term" value="C:plasma membrane"/>
    <property type="evidence" value="ECO:0007669"/>
    <property type="project" value="UniProtKB-SubCell"/>
</dbReference>
<dbReference type="VEuPathDB" id="FungiDB:AeMF1_021003"/>
<feature type="transmembrane region" description="Helical" evidence="8">
    <location>
        <begin position="5"/>
        <end position="20"/>
    </location>
</feature>
<feature type="transmembrane region" description="Helical" evidence="8">
    <location>
        <begin position="176"/>
        <end position="197"/>
    </location>
</feature>
<feature type="transmembrane region" description="Helical" evidence="8">
    <location>
        <begin position="124"/>
        <end position="141"/>
    </location>
</feature>